<organism evidence="1 2">
    <name type="scientific">Hypoxylon rubiginosum</name>
    <dbReference type="NCBI Taxonomy" id="110542"/>
    <lineage>
        <taxon>Eukaryota</taxon>
        <taxon>Fungi</taxon>
        <taxon>Dikarya</taxon>
        <taxon>Ascomycota</taxon>
        <taxon>Pezizomycotina</taxon>
        <taxon>Sordariomycetes</taxon>
        <taxon>Xylariomycetidae</taxon>
        <taxon>Xylariales</taxon>
        <taxon>Hypoxylaceae</taxon>
        <taxon>Hypoxylon</taxon>
    </lineage>
</organism>
<name>A0ACC0D4D8_9PEZI</name>
<protein>
    <submittedName>
        <fullName evidence="1">Uncharacterized protein</fullName>
    </submittedName>
</protein>
<proteinExistence type="predicted"/>
<dbReference type="EMBL" id="MU394307">
    <property type="protein sequence ID" value="KAI6087589.1"/>
    <property type="molecule type" value="Genomic_DNA"/>
</dbReference>
<dbReference type="Proteomes" id="UP001497680">
    <property type="component" value="Unassembled WGS sequence"/>
</dbReference>
<reference evidence="1 2" key="1">
    <citation type="journal article" date="2022" name="New Phytol.">
        <title>Ecological generalism drives hyperdiversity of secondary metabolite gene clusters in xylarialean endophytes.</title>
        <authorList>
            <person name="Franco M.E.E."/>
            <person name="Wisecaver J.H."/>
            <person name="Arnold A.E."/>
            <person name="Ju Y.M."/>
            <person name="Slot J.C."/>
            <person name="Ahrendt S."/>
            <person name="Moore L.P."/>
            <person name="Eastman K.E."/>
            <person name="Scott K."/>
            <person name="Konkel Z."/>
            <person name="Mondo S.J."/>
            <person name="Kuo A."/>
            <person name="Hayes R.D."/>
            <person name="Haridas S."/>
            <person name="Andreopoulos B."/>
            <person name="Riley R."/>
            <person name="LaButti K."/>
            <person name="Pangilinan J."/>
            <person name="Lipzen A."/>
            <person name="Amirebrahimi M."/>
            <person name="Yan J."/>
            <person name="Adam C."/>
            <person name="Keymanesh K."/>
            <person name="Ng V."/>
            <person name="Louie K."/>
            <person name="Northen T."/>
            <person name="Drula E."/>
            <person name="Henrissat B."/>
            <person name="Hsieh H.M."/>
            <person name="Youens-Clark K."/>
            <person name="Lutzoni F."/>
            <person name="Miadlikowska J."/>
            <person name="Eastwood D.C."/>
            <person name="Hamelin R.C."/>
            <person name="Grigoriev I.V."/>
            <person name="U'Ren J.M."/>
        </authorList>
    </citation>
    <scope>NUCLEOTIDE SEQUENCE [LARGE SCALE GENOMIC DNA]</scope>
    <source>
        <strain evidence="1 2">ER1909</strain>
    </source>
</reference>
<accession>A0ACC0D4D8</accession>
<gene>
    <name evidence="1" type="ORF">F4821DRAFT_258944</name>
</gene>
<evidence type="ECO:0000313" key="1">
    <source>
        <dbReference type="EMBL" id="KAI6087589.1"/>
    </source>
</evidence>
<sequence length="117" mass="13234">MSGPALITLPQFSVERLRKNGPRRRWERRRQETLCRISPKPGGPPHGEARGGGSRGDKAGGCGGGSPPPSKLLELHKQQQMKQRLEQGWQQFSQLQRPQQQQKLQEVLQACQRKPQH</sequence>
<comment type="caution">
    <text evidence="1">The sequence shown here is derived from an EMBL/GenBank/DDBJ whole genome shotgun (WGS) entry which is preliminary data.</text>
</comment>
<evidence type="ECO:0000313" key="2">
    <source>
        <dbReference type="Proteomes" id="UP001497680"/>
    </source>
</evidence>
<keyword evidence="2" id="KW-1185">Reference proteome</keyword>